<keyword evidence="4" id="KW-1185">Reference proteome</keyword>
<comment type="caution">
    <text evidence="3">The sequence shown here is derived from an EMBL/GenBank/DDBJ whole genome shotgun (WGS) entry which is preliminary data.</text>
</comment>
<dbReference type="GO" id="GO:0044818">
    <property type="term" value="P:mitotic G2/M transition checkpoint"/>
    <property type="evidence" value="ECO:0007669"/>
    <property type="project" value="TreeGrafter"/>
</dbReference>
<name>A0AAV4M8C3_CAEEX</name>
<dbReference type="GO" id="GO:0010212">
    <property type="term" value="P:response to ionizing radiation"/>
    <property type="evidence" value="ECO:0007669"/>
    <property type="project" value="TreeGrafter"/>
</dbReference>
<dbReference type="AlphaFoldDB" id="A0AAV4M8C3"/>
<dbReference type="PANTHER" id="PTHR13356">
    <property type="entry name" value="OB FOLD NUCLEIC ACID BINDING PROTEIN-RELATED"/>
    <property type="match status" value="1"/>
</dbReference>
<feature type="compositionally biased region" description="Polar residues" evidence="2">
    <location>
        <begin position="146"/>
        <end position="172"/>
    </location>
</feature>
<protein>
    <submittedName>
        <fullName evidence="3">Uncharacterized protein</fullName>
    </submittedName>
</protein>
<evidence type="ECO:0000256" key="2">
    <source>
        <dbReference type="SAM" id="MobiDB-lite"/>
    </source>
</evidence>
<dbReference type="PANTHER" id="PTHR13356:SF0">
    <property type="entry name" value="SOSS COMPLEX SUBUNIT B HOMOLOG"/>
    <property type="match status" value="1"/>
</dbReference>
<gene>
    <name evidence="3" type="primary">NABP2</name>
    <name evidence="3" type="ORF">CEXT_214891</name>
</gene>
<dbReference type="InterPro" id="IPR051231">
    <property type="entry name" value="SOSS-B"/>
</dbReference>
<feature type="region of interest" description="Disordered" evidence="2">
    <location>
        <begin position="110"/>
        <end position="202"/>
    </location>
</feature>
<dbReference type="GO" id="GO:0005694">
    <property type="term" value="C:chromosome"/>
    <property type="evidence" value="ECO:0007669"/>
    <property type="project" value="UniProtKB-ARBA"/>
</dbReference>
<dbReference type="CDD" id="cd04491">
    <property type="entry name" value="SoSSB_OBF"/>
    <property type="match status" value="1"/>
</dbReference>
<dbReference type="EMBL" id="BPLR01019374">
    <property type="protein sequence ID" value="GIX67079.1"/>
    <property type="molecule type" value="Genomic_DNA"/>
</dbReference>
<dbReference type="Proteomes" id="UP001054945">
    <property type="component" value="Unassembled WGS sequence"/>
</dbReference>
<organism evidence="3 4">
    <name type="scientific">Caerostris extrusa</name>
    <name type="common">Bark spider</name>
    <name type="synonym">Caerostris bankana</name>
    <dbReference type="NCBI Taxonomy" id="172846"/>
    <lineage>
        <taxon>Eukaryota</taxon>
        <taxon>Metazoa</taxon>
        <taxon>Ecdysozoa</taxon>
        <taxon>Arthropoda</taxon>
        <taxon>Chelicerata</taxon>
        <taxon>Arachnida</taxon>
        <taxon>Araneae</taxon>
        <taxon>Araneomorphae</taxon>
        <taxon>Entelegynae</taxon>
        <taxon>Araneoidea</taxon>
        <taxon>Araneidae</taxon>
        <taxon>Caerostris</taxon>
    </lineage>
</organism>
<accession>A0AAV4M8C3</accession>
<evidence type="ECO:0000256" key="1">
    <source>
        <dbReference type="ARBA" id="ARBA00023125"/>
    </source>
</evidence>
<evidence type="ECO:0000313" key="3">
    <source>
        <dbReference type="EMBL" id="GIX67079.1"/>
    </source>
</evidence>
<dbReference type="SUPFAM" id="SSF50249">
    <property type="entry name" value="Nucleic acid-binding proteins"/>
    <property type="match status" value="1"/>
</dbReference>
<dbReference type="InterPro" id="IPR012340">
    <property type="entry name" value="NA-bd_OB-fold"/>
</dbReference>
<feature type="compositionally biased region" description="Polar residues" evidence="2">
    <location>
        <begin position="110"/>
        <end position="131"/>
    </location>
</feature>
<dbReference type="GO" id="GO:0000724">
    <property type="term" value="P:double-strand break repair via homologous recombination"/>
    <property type="evidence" value="ECO:0007669"/>
    <property type="project" value="TreeGrafter"/>
</dbReference>
<dbReference type="GO" id="GO:0070876">
    <property type="term" value="C:SOSS complex"/>
    <property type="evidence" value="ECO:0007669"/>
    <property type="project" value="TreeGrafter"/>
</dbReference>
<dbReference type="FunFam" id="2.40.50.140:FF:000072">
    <property type="entry name" value="SOSS complex subunit B2"/>
    <property type="match status" value="1"/>
</dbReference>
<dbReference type="GO" id="GO:0003677">
    <property type="term" value="F:DNA binding"/>
    <property type="evidence" value="ECO:0007669"/>
    <property type="project" value="UniProtKB-KW"/>
</dbReference>
<keyword evidence="1" id="KW-0238">DNA-binding</keyword>
<dbReference type="Gene3D" id="2.40.50.140">
    <property type="entry name" value="Nucleic acid-binding proteins"/>
    <property type="match status" value="1"/>
</dbReference>
<proteinExistence type="predicted"/>
<reference evidence="3 4" key="1">
    <citation type="submission" date="2021-06" db="EMBL/GenBank/DDBJ databases">
        <title>Caerostris extrusa draft genome.</title>
        <authorList>
            <person name="Kono N."/>
            <person name="Arakawa K."/>
        </authorList>
    </citation>
    <scope>NUCLEOTIDE SEQUENCE [LARGE SCALE GENOMIC DNA]</scope>
</reference>
<feature type="compositionally biased region" description="Low complexity" evidence="2">
    <location>
        <begin position="180"/>
        <end position="195"/>
    </location>
</feature>
<sequence length="202" mass="22139">MEIRDTNIRDIKPGMKSLNVTFIVLDIGRPNMTKDGHEVRTCKVADKTACINLSVWDEPGLFLQLGDICKLSKGYASIWKGCLTLYTGKGGEIQKVGEFCYVFTEVPNMSENPEQKAQPNTEARNSPTLQQPMPLHPIPAPMLPSAVSSLPGNGNHGSAFTPRSANRNTGQPRPQMPVINNGVNNNSNNNNNNNNKPRGGRR</sequence>
<evidence type="ECO:0000313" key="4">
    <source>
        <dbReference type="Proteomes" id="UP001054945"/>
    </source>
</evidence>